<dbReference type="SUPFAM" id="SSF47616">
    <property type="entry name" value="GST C-terminal domain-like"/>
    <property type="match status" value="1"/>
</dbReference>
<dbReference type="Pfam" id="PF13410">
    <property type="entry name" value="GST_C_2"/>
    <property type="match status" value="1"/>
</dbReference>
<feature type="active site" description="Proton donor/acceptor" evidence="1">
    <location>
        <position position="162"/>
    </location>
</feature>
<evidence type="ECO:0000313" key="5">
    <source>
        <dbReference type="EnsemblMetazoa" id="CLYHEMP003179.2"/>
    </source>
</evidence>
<dbReference type="InterPro" id="IPR040079">
    <property type="entry name" value="Glutathione_S-Trfase"/>
</dbReference>
<dbReference type="Proteomes" id="UP000594262">
    <property type="component" value="Unplaced"/>
</dbReference>
<dbReference type="CDD" id="cd03190">
    <property type="entry name" value="GST_C_Omega_like"/>
    <property type="match status" value="1"/>
</dbReference>
<dbReference type="GeneID" id="136814404"/>
<feature type="site" description="Lowers pKa of active site Cys" evidence="3">
    <location>
        <position position="266"/>
    </location>
</feature>
<dbReference type="GO" id="GO:0005737">
    <property type="term" value="C:cytoplasm"/>
    <property type="evidence" value="ECO:0007669"/>
    <property type="project" value="TreeGrafter"/>
</dbReference>
<evidence type="ECO:0000256" key="1">
    <source>
        <dbReference type="PIRSR" id="PIRSR015753-1"/>
    </source>
</evidence>
<dbReference type="Pfam" id="PF13409">
    <property type="entry name" value="GST_N_2"/>
    <property type="match status" value="1"/>
</dbReference>
<dbReference type="PIRSF" id="PIRSF015753">
    <property type="entry name" value="GST"/>
    <property type="match status" value="1"/>
</dbReference>
<proteinExistence type="predicted"/>
<dbReference type="OrthoDB" id="167398at2759"/>
<sequence length="296" mass="33888">MSSDILGHVTKDGSSGFKVEKDRYHLYVAHGCPFAHRTIIGRKIKGLENIITMDYIDSLREDAGKSFNFSPEHPDTINGKEYLSEVYLLSHPDYTGRCTVPVLFDKQTKKIVSNSSAEILKMLNSEFEELSTTDVDLYPEELKKEIDDLNEWITPGIAGAVYRVGFAQLAHNQELYDKEVEALFHNLDKVDELLETKRYLTGPQLTDADIRLIVVLLRFDSVYYSLFKCCKRTLVSYKNLWPYLRDVYQTFGLASINNMAEIKKMYFRSPKFASFDGVVPVGPELDFNEPHGREGK</sequence>
<evidence type="ECO:0000259" key="4">
    <source>
        <dbReference type="Pfam" id="PF13409"/>
    </source>
</evidence>
<dbReference type="InterPro" id="IPR004045">
    <property type="entry name" value="Glutathione_S-Trfase_N"/>
</dbReference>
<feature type="site" description="Lowers pKa of active site Cys" evidence="3">
    <location>
        <position position="223"/>
    </location>
</feature>
<dbReference type="SUPFAM" id="SSF52833">
    <property type="entry name" value="Thioredoxin-like"/>
    <property type="match status" value="1"/>
</dbReference>
<dbReference type="PANTHER" id="PTHR32419:SF6">
    <property type="entry name" value="GLUTATHIONE S-TRANSFERASE OMEGA-LIKE 1-RELATED"/>
    <property type="match status" value="1"/>
</dbReference>
<dbReference type="InterPro" id="IPR036282">
    <property type="entry name" value="Glutathione-S-Trfase_C_sf"/>
</dbReference>
<feature type="binding site" evidence="2">
    <location>
        <begin position="97"/>
        <end position="100"/>
    </location>
    <ligand>
        <name>glutathione</name>
        <dbReference type="ChEBI" id="CHEBI:57925"/>
    </ligand>
</feature>
<dbReference type="Gene3D" id="3.40.30.10">
    <property type="entry name" value="Glutaredoxin"/>
    <property type="match status" value="1"/>
</dbReference>
<dbReference type="AlphaFoldDB" id="A0A7M5V4C2"/>
<dbReference type="SFLD" id="SFLDS00019">
    <property type="entry name" value="Glutathione_Transferase_(cytos"/>
    <property type="match status" value="1"/>
</dbReference>
<keyword evidence="6" id="KW-1185">Reference proteome</keyword>
<organism evidence="5 6">
    <name type="scientific">Clytia hemisphaerica</name>
    <dbReference type="NCBI Taxonomy" id="252671"/>
    <lineage>
        <taxon>Eukaryota</taxon>
        <taxon>Metazoa</taxon>
        <taxon>Cnidaria</taxon>
        <taxon>Hydrozoa</taxon>
        <taxon>Hydroidolina</taxon>
        <taxon>Leptothecata</taxon>
        <taxon>Obeliida</taxon>
        <taxon>Clytiidae</taxon>
        <taxon>Clytia</taxon>
    </lineage>
</organism>
<dbReference type="RefSeq" id="XP_066927044.1">
    <property type="nucleotide sequence ID" value="XM_067070943.1"/>
</dbReference>
<reference evidence="5" key="1">
    <citation type="submission" date="2021-01" db="UniProtKB">
        <authorList>
            <consortium name="EnsemblMetazoa"/>
        </authorList>
    </citation>
    <scope>IDENTIFICATION</scope>
</reference>
<dbReference type="InterPro" id="IPR036249">
    <property type="entry name" value="Thioredoxin-like_sf"/>
</dbReference>
<dbReference type="InterPro" id="IPR047047">
    <property type="entry name" value="GST_Omega-like_C"/>
</dbReference>
<dbReference type="Gene3D" id="1.20.1050.10">
    <property type="match status" value="1"/>
</dbReference>
<dbReference type="GO" id="GO:0004364">
    <property type="term" value="F:glutathione transferase activity"/>
    <property type="evidence" value="ECO:0007669"/>
    <property type="project" value="InterPro"/>
</dbReference>
<protein>
    <recommendedName>
        <fullName evidence="4">GST N-terminal domain-containing protein</fullName>
    </recommendedName>
</protein>
<evidence type="ECO:0000256" key="2">
    <source>
        <dbReference type="PIRSR" id="PIRSR015753-2"/>
    </source>
</evidence>
<evidence type="ECO:0000256" key="3">
    <source>
        <dbReference type="PIRSR" id="PIRSR015753-3"/>
    </source>
</evidence>
<dbReference type="EnsemblMetazoa" id="CLYHEMT003179.2">
    <property type="protein sequence ID" value="CLYHEMP003179.2"/>
    <property type="gene ID" value="CLYHEMG003179"/>
</dbReference>
<feature type="active site" description="Nucleophile" evidence="1">
    <location>
        <position position="32"/>
    </location>
</feature>
<name>A0A7M5V4C2_9CNID</name>
<evidence type="ECO:0000313" key="6">
    <source>
        <dbReference type="Proteomes" id="UP000594262"/>
    </source>
</evidence>
<dbReference type="PANTHER" id="PTHR32419">
    <property type="entry name" value="GLUTATHIONYL-HYDROQUINONE REDUCTASE"/>
    <property type="match status" value="1"/>
</dbReference>
<dbReference type="SFLD" id="SFLDG01206">
    <property type="entry name" value="Xi.1"/>
    <property type="match status" value="1"/>
</dbReference>
<dbReference type="SFLD" id="SFLDG01148">
    <property type="entry name" value="Xi_(cytGST)"/>
    <property type="match status" value="1"/>
</dbReference>
<feature type="domain" description="GST N-terminal" evidence="4">
    <location>
        <begin position="32"/>
        <end position="125"/>
    </location>
</feature>
<accession>A0A7M5V4C2</accession>
<dbReference type="InterPro" id="IPR016639">
    <property type="entry name" value="GST_Omega/GSH"/>
</dbReference>